<dbReference type="Proteomes" id="UP001163321">
    <property type="component" value="Chromosome 9"/>
</dbReference>
<organism evidence="1 2">
    <name type="scientific">Peronosclerospora sorghi</name>
    <dbReference type="NCBI Taxonomy" id="230839"/>
    <lineage>
        <taxon>Eukaryota</taxon>
        <taxon>Sar</taxon>
        <taxon>Stramenopiles</taxon>
        <taxon>Oomycota</taxon>
        <taxon>Peronosporomycetes</taxon>
        <taxon>Peronosporales</taxon>
        <taxon>Peronosporaceae</taxon>
        <taxon>Peronosclerospora</taxon>
    </lineage>
</organism>
<evidence type="ECO:0000313" key="1">
    <source>
        <dbReference type="EMBL" id="KAI9906027.1"/>
    </source>
</evidence>
<gene>
    <name evidence="1" type="ORF">PsorP6_014420</name>
</gene>
<protein>
    <submittedName>
        <fullName evidence="1">Uncharacterized protein</fullName>
    </submittedName>
</protein>
<reference evidence="1 2" key="1">
    <citation type="journal article" date="2022" name="bioRxiv">
        <title>The genome of the oomycete Peronosclerospora sorghi, a cosmopolitan pathogen of maize and sorghum, is inflated with dispersed pseudogenes.</title>
        <authorList>
            <person name="Fletcher K."/>
            <person name="Martin F."/>
            <person name="Isakeit T."/>
            <person name="Cavanaugh K."/>
            <person name="Magill C."/>
            <person name="Michelmore R."/>
        </authorList>
    </citation>
    <scope>NUCLEOTIDE SEQUENCE [LARGE SCALE GENOMIC DNA]</scope>
    <source>
        <strain evidence="1">P6</strain>
    </source>
</reference>
<proteinExistence type="predicted"/>
<accession>A0ACC0VIH9</accession>
<dbReference type="EMBL" id="CM047588">
    <property type="protein sequence ID" value="KAI9906027.1"/>
    <property type="molecule type" value="Genomic_DNA"/>
</dbReference>
<keyword evidence="2" id="KW-1185">Reference proteome</keyword>
<comment type="caution">
    <text evidence="1">The sequence shown here is derived from an EMBL/GenBank/DDBJ whole genome shotgun (WGS) entry which is preliminary data.</text>
</comment>
<sequence>MLGCTVDKSKLRIRLPELCTNQSHSLSVSYMSLRLLRMCLQYIQGRRCTFHSQCRKYYRSGMQDPSTALVGLPFLAVNFFPIKSFLSYTLPIYTITTRATINIAGIGNLFLALVTLRTSIAHPCAFADFTSALVRTGAVRQHDHQHSSPPDKISSRQAGRFAVLGVHLEMTSP</sequence>
<name>A0ACC0VIH9_9STRA</name>
<evidence type="ECO:0000313" key="2">
    <source>
        <dbReference type="Proteomes" id="UP001163321"/>
    </source>
</evidence>